<name>A0ABP0KGY4_9DINO</name>
<sequence>MPQAVRLVDAGNTLVELRSNLTEPFIRAVAARHAQREDAEEEELGQALGQQQVRRYHLSTVYREVHTCYHLQALPPAQKIVGELERTSNGVVGKTVPQSRKLRWVFYLDSRKQVESRT</sequence>
<gene>
    <name evidence="1" type="ORF">CCMP2556_LOCUS16225</name>
</gene>
<dbReference type="Gene3D" id="3.30.930.10">
    <property type="entry name" value="Bira Bifunctional Protein, Domain 2"/>
    <property type="match status" value="1"/>
</dbReference>
<evidence type="ECO:0000313" key="1">
    <source>
        <dbReference type="EMBL" id="CAK9026083.1"/>
    </source>
</evidence>
<protein>
    <submittedName>
        <fullName evidence="1">Uncharacterized protein</fullName>
    </submittedName>
</protein>
<evidence type="ECO:0000313" key="2">
    <source>
        <dbReference type="Proteomes" id="UP001642484"/>
    </source>
</evidence>
<accession>A0ABP0KGY4</accession>
<dbReference type="InterPro" id="IPR045864">
    <property type="entry name" value="aa-tRNA-synth_II/BPL/LPL"/>
</dbReference>
<dbReference type="Proteomes" id="UP001642484">
    <property type="component" value="Unassembled WGS sequence"/>
</dbReference>
<comment type="caution">
    <text evidence="1">The sequence shown here is derived from an EMBL/GenBank/DDBJ whole genome shotgun (WGS) entry which is preliminary data.</text>
</comment>
<dbReference type="EMBL" id="CAXAMN010008668">
    <property type="protein sequence ID" value="CAK9026083.1"/>
    <property type="molecule type" value="Genomic_DNA"/>
</dbReference>
<keyword evidence="2" id="KW-1185">Reference proteome</keyword>
<reference evidence="1 2" key="1">
    <citation type="submission" date="2024-02" db="EMBL/GenBank/DDBJ databases">
        <authorList>
            <person name="Chen Y."/>
            <person name="Shah S."/>
            <person name="Dougan E. K."/>
            <person name="Thang M."/>
            <person name="Chan C."/>
        </authorList>
    </citation>
    <scope>NUCLEOTIDE SEQUENCE [LARGE SCALE GENOMIC DNA]</scope>
</reference>
<proteinExistence type="predicted"/>
<organism evidence="1 2">
    <name type="scientific">Durusdinium trenchii</name>
    <dbReference type="NCBI Taxonomy" id="1381693"/>
    <lineage>
        <taxon>Eukaryota</taxon>
        <taxon>Sar</taxon>
        <taxon>Alveolata</taxon>
        <taxon>Dinophyceae</taxon>
        <taxon>Suessiales</taxon>
        <taxon>Symbiodiniaceae</taxon>
        <taxon>Durusdinium</taxon>
    </lineage>
</organism>